<accession>A0A1B0DIE6</accession>
<dbReference type="AlphaFoldDB" id="A0A1B0DIE6"/>
<dbReference type="PANTHER" id="PTHR24223:SF324">
    <property type="entry name" value="LD17001P"/>
    <property type="match status" value="1"/>
</dbReference>
<dbReference type="PANTHER" id="PTHR24223">
    <property type="entry name" value="ATP-BINDING CASSETTE SUB-FAMILY C"/>
    <property type="match status" value="1"/>
</dbReference>
<proteinExistence type="predicted"/>
<dbReference type="InterPro" id="IPR027417">
    <property type="entry name" value="P-loop_NTPase"/>
</dbReference>
<protein>
    <submittedName>
        <fullName evidence="1">Uncharacterized protein</fullName>
    </submittedName>
</protein>
<evidence type="ECO:0000313" key="2">
    <source>
        <dbReference type="Proteomes" id="UP000092462"/>
    </source>
</evidence>
<dbReference type="InterPro" id="IPR003593">
    <property type="entry name" value="AAA+_ATPase"/>
</dbReference>
<dbReference type="InterPro" id="IPR017871">
    <property type="entry name" value="ABC_transporter-like_CS"/>
</dbReference>
<dbReference type="GO" id="GO:0016020">
    <property type="term" value="C:membrane"/>
    <property type="evidence" value="ECO:0007669"/>
    <property type="project" value="TreeGrafter"/>
</dbReference>
<dbReference type="GO" id="GO:0042626">
    <property type="term" value="F:ATPase-coupled transmembrane transporter activity"/>
    <property type="evidence" value="ECO:0007669"/>
    <property type="project" value="TreeGrafter"/>
</dbReference>
<dbReference type="Pfam" id="PF00005">
    <property type="entry name" value="ABC_tran"/>
    <property type="match status" value="1"/>
</dbReference>
<dbReference type="InterPro" id="IPR050173">
    <property type="entry name" value="ABC_transporter_C-like"/>
</dbReference>
<dbReference type="GO" id="GO:0005524">
    <property type="term" value="F:ATP binding"/>
    <property type="evidence" value="ECO:0007669"/>
    <property type="project" value="InterPro"/>
</dbReference>
<dbReference type="PROSITE" id="PS00211">
    <property type="entry name" value="ABC_TRANSPORTER_1"/>
    <property type="match status" value="1"/>
</dbReference>
<dbReference type="VEuPathDB" id="VectorBase:PPAI007931"/>
<organism evidence="1 2">
    <name type="scientific">Phlebotomus papatasi</name>
    <name type="common">Sandfly</name>
    <dbReference type="NCBI Taxonomy" id="29031"/>
    <lineage>
        <taxon>Eukaryota</taxon>
        <taxon>Metazoa</taxon>
        <taxon>Ecdysozoa</taxon>
        <taxon>Arthropoda</taxon>
        <taxon>Hexapoda</taxon>
        <taxon>Insecta</taxon>
        <taxon>Pterygota</taxon>
        <taxon>Neoptera</taxon>
        <taxon>Endopterygota</taxon>
        <taxon>Diptera</taxon>
        <taxon>Nematocera</taxon>
        <taxon>Psychodoidea</taxon>
        <taxon>Psychodidae</taxon>
        <taxon>Phlebotomus</taxon>
        <taxon>Phlebotomus</taxon>
    </lineage>
</organism>
<reference evidence="1" key="1">
    <citation type="submission" date="2022-08" db="UniProtKB">
        <authorList>
            <consortium name="EnsemblMetazoa"/>
        </authorList>
    </citation>
    <scope>IDENTIFICATION</scope>
    <source>
        <strain evidence="1">Israel</strain>
    </source>
</reference>
<dbReference type="InterPro" id="IPR003439">
    <property type="entry name" value="ABC_transporter-like_ATP-bd"/>
</dbReference>
<keyword evidence="2" id="KW-1185">Reference proteome</keyword>
<dbReference type="SMART" id="SM00382">
    <property type="entry name" value="AAA"/>
    <property type="match status" value="1"/>
</dbReference>
<evidence type="ECO:0000313" key="1">
    <source>
        <dbReference type="EnsemblMetazoa" id="PPAI007931-PA"/>
    </source>
</evidence>
<dbReference type="SUPFAM" id="SSF52540">
    <property type="entry name" value="P-loop containing nucleoside triphosphate hydrolases"/>
    <property type="match status" value="1"/>
</dbReference>
<sequence length="173" mass="18927">KFPGISGIDLTVEPSSLCAVVGPVGAGKSTLLQVILGELELDDGLMTVTGKISYASQEPWLFEGSVRRNILFVEEYDESRYKAVIRVCALEKDLAMLPYGDATIVGERGISLSGGQRARVNLARAIYKKADIYLLDDPLSAVDTHVGKHIFDKCIKEFLKVNYLKSPCANLTF</sequence>
<dbReference type="CDD" id="cd03250">
    <property type="entry name" value="ABCC_MRP_domain1"/>
    <property type="match status" value="1"/>
</dbReference>
<dbReference type="PROSITE" id="PS50893">
    <property type="entry name" value="ABC_TRANSPORTER_2"/>
    <property type="match status" value="1"/>
</dbReference>
<dbReference type="Proteomes" id="UP000092462">
    <property type="component" value="Unassembled WGS sequence"/>
</dbReference>
<dbReference type="VEuPathDB" id="VectorBase:PPAPM1_001647"/>
<dbReference type="Gene3D" id="3.40.50.300">
    <property type="entry name" value="P-loop containing nucleotide triphosphate hydrolases"/>
    <property type="match status" value="1"/>
</dbReference>
<name>A0A1B0DIE6_PHLPP</name>
<dbReference type="GO" id="GO:0016887">
    <property type="term" value="F:ATP hydrolysis activity"/>
    <property type="evidence" value="ECO:0007669"/>
    <property type="project" value="InterPro"/>
</dbReference>
<dbReference type="EnsemblMetazoa" id="PPAI007931-RA">
    <property type="protein sequence ID" value="PPAI007931-PA"/>
    <property type="gene ID" value="PPAI007931"/>
</dbReference>
<dbReference type="EMBL" id="AJVK01062412">
    <property type="status" value="NOT_ANNOTATED_CDS"/>
    <property type="molecule type" value="Genomic_DNA"/>
</dbReference>